<dbReference type="PRINTS" id="PR00368">
    <property type="entry name" value="FADPNR"/>
</dbReference>
<dbReference type="EMBL" id="SJJZ01000003">
    <property type="protein sequence ID" value="TCC06269.1"/>
    <property type="molecule type" value="Genomic_DNA"/>
</dbReference>
<proteinExistence type="inferred from homology"/>
<comment type="caution">
    <text evidence="6">The sequence shown here is derived from an EMBL/GenBank/DDBJ whole genome shotgun (WGS) entry which is preliminary data.</text>
</comment>
<dbReference type="Proteomes" id="UP000292346">
    <property type="component" value="Unassembled WGS sequence"/>
</dbReference>
<keyword evidence="2" id="KW-0285">Flavoprotein</keyword>
<dbReference type="GO" id="GO:0004499">
    <property type="term" value="F:N,N-dimethylaniline monooxygenase activity"/>
    <property type="evidence" value="ECO:0007669"/>
    <property type="project" value="InterPro"/>
</dbReference>
<keyword evidence="7" id="KW-1185">Reference proteome</keyword>
<dbReference type="InterPro" id="IPR050982">
    <property type="entry name" value="Auxin_biosynth/cation_transpt"/>
</dbReference>
<name>A0A4R0HEW7_9ACTN</name>
<accession>A0A4R0HEW7</accession>
<feature type="region of interest" description="Disordered" evidence="5">
    <location>
        <begin position="369"/>
        <end position="394"/>
    </location>
</feature>
<dbReference type="OrthoDB" id="5168853at2"/>
<dbReference type="PANTHER" id="PTHR43539:SF78">
    <property type="entry name" value="FLAVIN-CONTAINING MONOOXYGENASE"/>
    <property type="match status" value="1"/>
</dbReference>
<dbReference type="SUPFAM" id="SSF51905">
    <property type="entry name" value="FAD/NAD(P)-binding domain"/>
    <property type="match status" value="2"/>
</dbReference>
<dbReference type="GO" id="GO:0005829">
    <property type="term" value="C:cytosol"/>
    <property type="evidence" value="ECO:0007669"/>
    <property type="project" value="TreeGrafter"/>
</dbReference>
<evidence type="ECO:0000256" key="5">
    <source>
        <dbReference type="SAM" id="MobiDB-lite"/>
    </source>
</evidence>
<evidence type="ECO:0000256" key="4">
    <source>
        <dbReference type="ARBA" id="ARBA00023002"/>
    </source>
</evidence>
<dbReference type="RefSeq" id="WP_131343588.1">
    <property type="nucleotide sequence ID" value="NZ_SJJZ01000003.1"/>
</dbReference>
<organism evidence="6 7">
    <name type="scientific">Kribbella soli</name>
    <dbReference type="NCBI Taxonomy" id="1124743"/>
    <lineage>
        <taxon>Bacteria</taxon>
        <taxon>Bacillati</taxon>
        <taxon>Actinomycetota</taxon>
        <taxon>Actinomycetes</taxon>
        <taxon>Propionibacteriales</taxon>
        <taxon>Kribbellaceae</taxon>
        <taxon>Kribbella</taxon>
    </lineage>
</organism>
<evidence type="ECO:0000313" key="7">
    <source>
        <dbReference type="Proteomes" id="UP000292346"/>
    </source>
</evidence>
<dbReference type="InterPro" id="IPR036188">
    <property type="entry name" value="FAD/NAD-bd_sf"/>
</dbReference>
<dbReference type="InterPro" id="IPR020946">
    <property type="entry name" value="Flavin_mOase-like"/>
</dbReference>
<gene>
    <name evidence="6" type="ORF">E0H45_30520</name>
</gene>
<dbReference type="Pfam" id="PF00743">
    <property type="entry name" value="FMO-like"/>
    <property type="match status" value="1"/>
</dbReference>
<keyword evidence="3" id="KW-0274">FAD</keyword>
<dbReference type="PRINTS" id="PR00469">
    <property type="entry name" value="PNDRDTASEII"/>
</dbReference>
<dbReference type="GO" id="GO:0050661">
    <property type="term" value="F:NADP binding"/>
    <property type="evidence" value="ECO:0007669"/>
    <property type="project" value="InterPro"/>
</dbReference>
<dbReference type="AlphaFoldDB" id="A0A4R0HEW7"/>
<comment type="similarity">
    <text evidence="1">Belongs to the FAD-binding monooxygenase family.</text>
</comment>
<sequence length="394" mass="42288">MISHQVAIIGAGTSGVSAAVALADRGIKPLLVDRADQVGSSWRSRYDRLRLNTGRQFSHLPNRPYPSGTPTFPTRDQVIDHIERHANEDGIELCMGCTAARLDRADGRWRLATSTGDVEASQVVVATGFDHEPFIPDWPGRDEWPGGLIHSSQYRNPLPYNGKRVLVVGPGSSGMEIAYDLATGGAAKVWLAVRTPPNIMLRQGPGGIPGDFIATPLYHAPVRIADAIARFSRRMDIGDLHEFGLPVPAEGIFARSSRLGVAPAILDKDVIAAIRDKSIEIVRGVEALDAAGVALADGTRINPDAMVCATGFRRGLSQLVGHLGVLDERGWPKTTGEEPAADGLRFIGFVPRPSQIGFTAKQARRAAKAIAQELRRSEQSSQDPIRGNTGRVGG</sequence>
<keyword evidence="4" id="KW-0560">Oxidoreductase</keyword>
<evidence type="ECO:0000313" key="6">
    <source>
        <dbReference type="EMBL" id="TCC06269.1"/>
    </source>
</evidence>
<evidence type="ECO:0000256" key="3">
    <source>
        <dbReference type="ARBA" id="ARBA00022827"/>
    </source>
</evidence>
<dbReference type="Gene3D" id="3.50.50.60">
    <property type="entry name" value="FAD/NAD(P)-binding domain"/>
    <property type="match status" value="1"/>
</dbReference>
<evidence type="ECO:0000256" key="1">
    <source>
        <dbReference type="ARBA" id="ARBA00010139"/>
    </source>
</evidence>
<reference evidence="6 7" key="1">
    <citation type="submission" date="2019-02" db="EMBL/GenBank/DDBJ databases">
        <title>Kribbella capetownensis sp. nov. and Kribbella speibonae sp. nov., isolated from soil.</title>
        <authorList>
            <person name="Curtis S.M."/>
            <person name="Norton I."/>
            <person name="Everest G.J."/>
            <person name="Meyers P.R."/>
        </authorList>
    </citation>
    <scope>NUCLEOTIDE SEQUENCE [LARGE SCALE GENOMIC DNA]</scope>
    <source>
        <strain evidence="6 7">KCTC 29219</strain>
    </source>
</reference>
<dbReference type="GO" id="GO:0050660">
    <property type="term" value="F:flavin adenine dinucleotide binding"/>
    <property type="evidence" value="ECO:0007669"/>
    <property type="project" value="InterPro"/>
</dbReference>
<protein>
    <submittedName>
        <fullName evidence="6">NAD(P)/FAD-dependent oxidoreductase</fullName>
    </submittedName>
</protein>
<dbReference type="PANTHER" id="PTHR43539">
    <property type="entry name" value="FLAVIN-BINDING MONOOXYGENASE-LIKE PROTEIN (AFU_ORTHOLOGUE AFUA_4G09220)"/>
    <property type="match status" value="1"/>
</dbReference>
<evidence type="ECO:0000256" key="2">
    <source>
        <dbReference type="ARBA" id="ARBA00022630"/>
    </source>
</evidence>